<dbReference type="Pfam" id="PF13445">
    <property type="entry name" value="zf-RING_UBOX"/>
    <property type="match status" value="1"/>
</dbReference>
<evidence type="ECO:0000256" key="4">
    <source>
        <dbReference type="PROSITE-ProRule" id="PRU00024"/>
    </source>
</evidence>
<evidence type="ECO:0000259" key="5">
    <source>
        <dbReference type="PROSITE" id="PS50089"/>
    </source>
</evidence>
<name>A0A6P7XLU2_9AMPH</name>
<protein>
    <submittedName>
        <fullName evidence="8">E3 ubiquitin-protein ligase TRIM13 isoform X1</fullName>
    </submittedName>
</protein>
<proteinExistence type="predicted"/>
<dbReference type="CTD" id="10206"/>
<evidence type="ECO:0000313" key="7">
    <source>
        <dbReference type="Proteomes" id="UP000515156"/>
    </source>
</evidence>
<dbReference type="CDD" id="cd16762">
    <property type="entry name" value="RING-HC_TRIM13_C-V"/>
    <property type="match status" value="1"/>
</dbReference>
<dbReference type="AlphaFoldDB" id="A0A6P7XLU2"/>
<evidence type="ECO:0000259" key="6">
    <source>
        <dbReference type="PROSITE" id="PS50119"/>
    </source>
</evidence>
<feature type="domain" description="B box-type" evidence="6">
    <location>
        <begin position="107"/>
        <end position="149"/>
    </location>
</feature>
<dbReference type="OrthoDB" id="6105938at2759"/>
<reference evidence="8" key="1">
    <citation type="submission" date="2025-08" db="UniProtKB">
        <authorList>
            <consortium name="RefSeq"/>
        </authorList>
    </citation>
    <scope>IDENTIFICATION</scope>
</reference>
<evidence type="ECO:0000313" key="8">
    <source>
        <dbReference type="RefSeq" id="XP_030056312.1"/>
    </source>
</evidence>
<dbReference type="PROSITE" id="PS00518">
    <property type="entry name" value="ZF_RING_1"/>
    <property type="match status" value="1"/>
</dbReference>
<dbReference type="InterPro" id="IPR027370">
    <property type="entry name" value="Znf-RING_euk"/>
</dbReference>
<dbReference type="Proteomes" id="UP000515156">
    <property type="component" value="Chromosome 4"/>
</dbReference>
<dbReference type="KEGG" id="muo:115468622"/>
<dbReference type="CDD" id="cd19767">
    <property type="entry name" value="Bbox2_TRIM13_C-XI"/>
    <property type="match status" value="1"/>
</dbReference>
<evidence type="ECO:0000256" key="2">
    <source>
        <dbReference type="ARBA" id="ARBA00022771"/>
    </source>
</evidence>
<dbReference type="InterPro" id="IPR000315">
    <property type="entry name" value="Znf_B-box"/>
</dbReference>
<dbReference type="InParanoid" id="A0A6P7XLU2"/>
<dbReference type="SMART" id="SM00336">
    <property type="entry name" value="BBOX"/>
    <property type="match status" value="1"/>
</dbReference>
<feature type="domain" description="RING-type" evidence="5">
    <location>
        <begin position="28"/>
        <end position="76"/>
    </location>
</feature>
<dbReference type="PROSITE" id="PS50119">
    <property type="entry name" value="ZF_BBOX"/>
    <property type="match status" value="1"/>
</dbReference>
<dbReference type="Gene3D" id="3.30.40.10">
    <property type="entry name" value="Zinc/RING finger domain, C3HC4 (zinc finger)"/>
    <property type="match status" value="1"/>
</dbReference>
<gene>
    <name evidence="8" type="primary">TRIM13</name>
</gene>
<keyword evidence="2 4" id="KW-0863">Zinc-finger</keyword>
<dbReference type="InterPro" id="IPR001841">
    <property type="entry name" value="Znf_RING"/>
</dbReference>
<dbReference type="Gene3D" id="3.30.160.60">
    <property type="entry name" value="Classic Zinc Finger"/>
    <property type="match status" value="1"/>
</dbReference>
<sequence length="423" mass="48299">MVWLQHKPLQRHNDIQDMMELLEEDLTCPICCSLFDDPRVLPCSHNFCKKCLEGILEGNIRSALWRQSNFKCPTCRKETLTIGVSSLQVNYSLKGIVEKYNKFKVLPKMPVCKVHSGQPLNIFCSTDLKLICGFCATQGDHTNHGFCSIEDAYCLEKNAFESLFQSFETWRCGDLLSQLDTLETSKRRALQLLTKDSDKVKEYFDTLEHTLEQKKNEILSDFESMKLAVMQAYDPEINKLNMVLHEQKQALSLAESFRDLSDPIIFLQQMQEFREKIRLIKESPLPAYSGRDMSSVLKSFDTSQWNNVKLRDVEKLSLPQEPLTSKKNIPWWISCRYGAELICLLVTLVIALLVRGPVSDTLSSWISTLISTYAADTARLADSVASYWEEAAEGVQLLGETCRSCVLILLEQVAAFVCKYKLL</sequence>
<dbReference type="InterPro" id="IPR017907">
    <property type="entry name" value="Znf_RING_CS"/>
</dbReference>
<dbReference type="FunCoup" id="A0A6P7XLU2">
    <property type="interactions" value="1158"/>
</dbReference>
<accession>A0A6P7XLU2</accession>
<keyword evidence="1" id="KW-0479">Metal-binding</keyword>
<dbReference type="InterPro" id="IPR013083">
    <property type="entry name" value="Znf_RING/FYVE/PHD"/>
</dbReference>
<evidence type="ECO:0000256" key="1">
    <source>
        <dbReference type="ARBA" id="ARBA00022723"/>
    </source>
</evidence>
<dbReference type="GeneID" id="115468622"/>
<dbReference type="SUPFAM" id="SSF57850">
    <property type="entry name" value="RING/U-box"/>
    <property type="match status" value="1"/>
</dbReference>
<dbReference type="SUPFAM" id="SSF57845">
    <property type="entry name" value="B-box zinc-binding domain"/>
    <property type="match status" value="1"/>
</dbReference>
<dbReference type="InterPro" id="IPR050143">
    <property type="entry name" value="TRIM/RBCC"/>
</dbReference>
<keyword evidence="3" id="KW-0862">Zinc</keyword>
<dbReference type="PANTHER" id="PTHR24103">
    <property type="entry name" value="E3 UBIQUITIN-PROTEIN LIGASE TRIM"/>
    <property type="match status" value="1"/>
</dbReference>
<dbReference type="PROSITE" id="PS50089">
    <property type="entry name" value="ZF_RING_2"/>
    <property type="match status" value="1"/>
</dbReference>
<evidence type="ECO:0000256" key="3">
    <source>
        <dbReference type="ARBA" id="ARBA00022833"/>
    </source>
</evidence>
<dbReference type="GO" id="GO:0008270">
    <property type="term" value="F:zinc ion binding"/>
    <property type="evidence" value="ECO:0007669"/>
    <property type="project" value="UniProtKB-KW"/>
</dbReference>
<dbReference type="SMART" id="SM00184">
    <property type="entry name" value="RING"/>
    <property type="match status" value="1"/>
</dbReference>
<keyword evidence="7" id="KW-1185">Reference proteome</keyword>
<dbReference type="Pfam" id="PF00643">
    <property type="entry name" value="zf-B_box"/>
    <property type="match status" value="1"/>
</dbReference>
<dbReference type="RefSeq" id="XP_030056312.1">
    <property type="nucleotide sequence ID" value="XM_030200452.1"/>
</dbReference>
<organism evidence="7 8">
    <name type="scientific">Microcaecilia unicolor</name>
    <dbReference type="NCBI Taxonomy" id="1415580"/>
    <lineage>
        <taxon>Eukaryota</taxon>
        <taxon>Metazoa</taxon>
        <taxon>Chordata</taxon>
        <taxon>Craniata</taxon>
        <taxon>Vertebrata</taxon>
        <taxon>Euteleostomi</taxon>
        <taxon>Amphibia</taxon>
        <taxon>Gymnophiona</taxon>
        <taxon>Siphonopidae</taxon>
        <taxon>Microcaecilia</taxon>
    </lineage>
</organism>